<dbReference type="VEuPathDB" id="VectorBase:GAUT032500"/>
<dbReference type="EnsemblMetazoa" id="GAUT032500-RA">
    <property type="protein sequence ID" value="GAUT032500-PA"/>
    <property type="gene ID" value="GAUT032500"/>
</dbReference>
<evidence type="ECO:0000313" key="2">
    <source>
        <dbReference type="Proteomes" id="UP000078200"/>
    </source>
</evidence>
<sequence length="115" mass="13258">MICRLLGKRLPHYKILSNTFNIYYCRNTFGYITRVKCGVDFMQEEQYKKQKTKKEKENQNNSIVRDVDCFSHFLALNSNSNCSCNAPNRIALGARGVNVQNSIISNSVLLSRILF</sequence>
<reference evidence="1" key="1">
    <citation type="submission" date="2020-05" db="UniProtKB">
        <authorList>
            <consortium name="EnsemblMetazoa"/>
        </authorList>
    </citation>
    <scope>IDENTIFICATION</scope>
    <source>
        <strain evidence="1">TTRI</strain>
    </source>
</reference>
<organism evidence="1 2">
    <name type="scientific">Glossina austeni</name>
    <name type="common">Savannah tsetse fly</name>
    <dbReference type="NCBI Taxonomy" id="7395"/>
    <lineage>
        <taxon>Eukaryota</taxon>
        <taxon>Metazoa</taxon>
        <taxon>Ecdysozoa</taxon>
        <taxon>Arthropoda</taxon>
        <taxon>Hexapoda</taxon>
        <taxon>Insecta</taxon>
        <taxon>Pterygota</taxon>
        <taxon>Neoptera</taxon>
        <taxon>Endopterygota</taxon>
        <taxon>Diptera</taxon>
        <taxon>Brachycera</taxon>
        <taxon>Muscomorpha</taxon>
        <taxon>Hippoboscoidea</taxon>
        <taxon>Glossinidae</taxon>
        <taxon>Glossina</taxon>
    </lineage>
</organism>
<name>A0A1A9VC37_GLOAU</name>
<evidence type="ECO:0000313" key="1">
    <source>
        <dbReference type="EnsemblMetazoa" id="GAUT032500-PA"/>
    </source>
</evidence>
<dbReference type="AlphaFoldDB" id="A0A1A9VC37"/>
<protein>
    <submittedName>
        <fullName evidence="1">Uncharacterized protein</fullName>
    </submittedName>
</protein>
<keyword evidence="2" id="KW-1185">Reference proteome</keyword>
<dbReference type="Proteomes" id="UP000078200">
    <property type="component" value="Unassembled WGS sequence"/>
</dbReference>
<accession>A0A1A9VC37</accession>
<proteinExistence type="predicted"/>